<evidence type="ECO:0000313" key="8">
    <source>
        <dbReference type="Proteomes" id="UP000005940"/>
    </source>
</evidence>
<dbReference type="InterPro" id="IPR020596">
    <property type="entry name" value="rRNA_Ade_Mease_Trfase_CS"/>
</dbReference>
<feature type="binding site" evidence="5">
    <location>
        <position position="18"/>
    </location>
    <ligand>
        <name>S-adenosyl-L-methionine</name>
        <dbReference type="ChEBI" id="CHEBI:59789"/>
    </ligand>
</feature>
<dbReference type="PROSITE" id="PS51689">
    <property type="entry name" value="SAM_RNA_A_N6_MT"/>
    <property type="match status" value="1"/>
</dbReference>
<dbReference type="NCBIfam" id="NF000499">
    <property type="entry name" value="Erm23S_rRNA_broad"/>
    <property type="match status" value="1"/>
</dbReference>
<keyword evidence="3 5" id="KW-0949">S-adenosyl-L-methionine</keyword>
<keyword evidence="2 5" id="KW-0808">Transferase</keyword>
<dbReference type="EMBL" id="CP029159">
    <property type="protein sequence ID" value="QKM70082.1"/>
    <property type="molecule type" value="Genomic_DNA"/>
</dbReference>
<dbReference type="PANTHER" id="PTHR11727">
    <property type="entry name" value="DIMETHYLADENOSINE TRANSFERASE"/>
    <property type="match status" value="1"/>
</dbReference>
<feature type="domain" description="Ribosomal RNA adenine methylase transferase N-terminal" evidence="6">
    <location>
        <begin position="25"/>
        <end position="185"/>
    </location>
</feature>
<protein>
    <submittedName>
        <fullName evidence="7">23S ribosomal RNA methyltransferase Erm</fullName>
    </submittedName>
</protein>
<reference evidence="7 8" key="1">
    <citation type="journal article" date="2012" name="J. Bacteriol.">
        <title>Draft genome of Streptomyces tsukubaensis NRRL 18488, the producer of the clinically important immunosuppressant tacrolimus (FK506).</title>
        <authorList>
            <person name="Barreiro C."/>
            <person name="Prieto C."/>
            <person name="Sola-Landa A."/>
            <person name="Solera E."/>
            <person name="Martinez-Castro M."/>
            <person name="Perez-Redondo R."/>
            <person name="Garcia-Estrada C."/>
            <person name="Aparicio J.F."/>
            <person name="Fernandez-Martinez L.T."/>
            <person name="Santos-Aberturas J."/>
            <person name="Salehi-Najafabadi Z."/>
            <person name="Rodriguez-Garcia A."/>
            <person name="Tauch A."/>
            <person name="Martin J.F."/>
        </authorList>
    </citation>
    <scope>NUCLEOTIDE SEQUENCE [LARGE SCALE GENOMIC DNA]</scope>
    <source>
        <strain evidence="8">DSM 42081 / NBRC 108919 / NRRL 18488 / 9993</strain>
    </source>
</reference>
<feature type="binding site" evidence="5">
    <location>
        <position position="20"/>
    </location>
    <ligand>
        <name>S-adenosyl-L-methionine</name>
        <dbReference type="ChEBI" id="CHEBI:59789"/>
    </ligand>
</feature>
<dbReference type="SUPFAM" id="SSF53335">
    <property type="entry name" value="S-adenosyl-L-methionine-dependent methyltransferases"/>
    <property type="match status" value="1"/>
</dbReference>
<comment type="similarity">
    <text evidence="5">Belongs to the class I-like SAM-binding methyltransferase superfamily. rRNA adenine N(6)-methyltransferase family.</text>
</comment>
<dbReference type="PANTHER" id="PTHR11727:SF7">
    <property type="entry name" value="DIMETHYLADENOSINE TRANSFERASE-RELATED"/>
    <property type="match status" value="1"/>
</dbReference>
<evidence type="ECO:0000256" key="4">
    <source>
        <dbReference type="ARBA" id="ARBA00022884"/>
    </source>
</evidence>
<keyword evidence="8" id="KW-1185">Reference proteome</keyword>
<dbReference type="GO" id="GO:0005829">
    <property type="term" value="C:cytosol"/>
    <property type="evidence" value="ECO:0007669"/>
    <property type="project" value="TreeGrafter"/>
</dbReference>
<dbReference type="InterPro" id="IPR029063">
    <property type="entry name" value="SAM-dependent_MTases_sf"/>
</dbReference>
<gene>
    <name evidence="7" type="primary">erm</name>
    <name evidence="7" type="ORF">STSU_026075</name>
</gene>
<dbReference type="RefSeq" id="WP_006349642.1">
    <property type="nucleotide sequence ID" value="NZ_CP029159.1"/>
</dbReference>
<evidence type="ECO:0000256" key="2">
    <source>
        <dbReference type="ARBA" id="ARBA00022679"/>
    </source>
</evidence>
<evidence type="ECO:0000256" key="3">
    <source>
        <dbReference type="ARBA" id="ARBA00022691"/>
    </source>
</evidence>
<evidence type="ECO:0000313" key="7">
    <source>
        <dbReference type="EMBL" id="QKM70082.1"/>
    </source>
</evidence>
<sequence length="260" mass="29227">MHSHHPHPHPGRHELGQNFLVDRSTIDTMTRLVAGTHGPILEIGPGGGALTLPLQRLGRELTAVEIDGRRAAELRRRTRRPTTVVTADFLRYRAPAGPHVLVGNLPFHQTTAMLRRILRSPDWTDAVLLVQWEVARRRAGVGGATLMTAQWWPWYAFRLVGRVPATAFRPRPTVDGGVLTMVRRDRPLVAERDRADYQDLVARVFNGKGRGLARIVAVAAPELSRRRIDDWLRAHRIAPTALPKHLTAEQWAGLHALRRN</sequence>
<keyword evidence="4 5" id="KW-0694">RNA-binding</keyword>
<organism evidence="7 8">
    <name type="scientific">Streptomyces tsukubensis (strain DSM 42081 / NBRC 108919 / NRRL 18488 / 9993)</name>
    <dbReference type="NCBI Taxonomy" id="1114943"/>
    <lineage>
        <taxon>Bacteria</taxon>
        <taxon>Bacillati</taxon>
        <taxon>Actinomycetota</taxon>
        <taxon>Actinomycetes</taxon>
        <taxon>Kitasatosporales</taxon>
        <taxon>Streptomycetaceae</taxon>
        <taxon>Streptomyces</taxon>
    </lineage>
</organism>
<name>I2MX95_STRT9</name>
<dbReference type="PROSITE" id="PS01131">
    <property type="entry name" value="RRNA_A_DIMETH"/>
    <property type="match status" value="1"/>
</dbReference>
<dbReference type="InterPro" id="IPR001737">
    <property type="entry name" value="KsgA/Erm"/>
</dbReference>
<dbReference type="GO" id="GO:0003723">
    <property type="term" value="F:RNA binding"/>
    <property type="evidence" value="ECO:0007669"/>
    <property type="project" value="UniProtKB-UniRule"/>
</dbReference>
<dbReference type="InterPro" id="IPR020598">
    <property type="entry name" value="rRNA_Ade_methylase_Trfase_N"/>
</dbReference>
<dbReference type="Proteomes" id="UP000005940">
    <property type="component" value="Chromosome"/>
</dbReference>
<dbReference type="SMART" id="SM00650">
    <property type="entry name" value="rADc"/>
    <property type="match status" value="1"/>
</dbReference>
<feature type="binding site" evidence="5">
    <location>
        <position position="88"/>
    </location>
    <ligand>
        <name>S-adenosyl-L-methionine</name>
        <dbReference type="ChEBI" id="CHEBI:59789"/>
    </ligand>
</feature>
<evidence type="ECO:0000256" key="5">
    <source>
        <dbReference type="PROSITE-ProRule" id="PRU01026"/>
    </source>
</evidence>
<dbReference type="Pfam" id="PF00398">
    <property type="entry name" value="RrnaAD"/>
    <property type="match status" value="1"/>
</dbReference>
<proteinExistence type="inferred from homology"/>
<dbReference type="Gene3D" id="3.40.50.150">
    <property type="entry name" value="Vaccinia Virus protein VP39"/>
    <property type="match status" value="1"/>
</dbReference>
<feature type="binding site" evidence="5">
    <location>
        <position position="104"/>
    </location>
    <ligand>
        <name>S-adenosyl-L-methionine</name>
        <dbReference type="ChEBI" id="CHEBI:59789"/>
    </ligand>
</feature>
<feature type="binding site" evidence="5">
    <location>
        <position position="65"/>
    </location>
    <ligand>
        <name>S-adenosyl-L-methionine</name>
        <dbReference type="ChEBI" id="CHEBI:59789"/>
    </ligand>
</feature>
<dbReference type="AlphaFoldDB" id="I2MX95"/>
<dbReference type="GO" id="GO:0000179">
    <property type="term" value="F:rRNA (adenine-N6,N6-)-dimethyltransferase activity"/>
    <property type="evidence" value="ECO:0007669"/>
    <property type="project" value="UniProtKB-UniRule"/>
</dbReference>
<keyword evidence="1 5" id="KW-0489">Methyltransferase</keyword>
<evidence type="ECO:0000259" key="6">
    <source>
        <dbReference type="SMART" id="SM00650"/>
    </source>
</evidence>
<evidence type="ECO:0000256" key="1">
    <source>
        <dbReference type="ARBA" id="ARBA00022603"/>
    </source>
</evidence>
<accession>I2MX95</accession>
<feature type="binding site" evidence="5">
    <location>
        <position position="44"/>
    </location>
    <ligand>
        <name>S-adenosyl-L-methionine</name>
        <dbReference type="ChEBI" id="CHEBI:59789"/>
    </ligand>
</feature>